<dbReference type="Pfam" id="PF13563">
    <property type="entry name" value="2_5_RNA_ligase2"/>
    <property type="match status" value="1"/>
</dbReference>
<comment type="catalytic activity">
    <reaction evidence="2">
        <text>a 3'-end 2',3'-cyclophospho-ribonucleotide-RNA + H2O = a 3'-end 2'-phospho-ribonucleotide-RNA + H(+)</text>
        <dbReference type="Rhea" id="RHEA:11828"/>
        <dbReference type="Rhea" id="RHEA-COMP:10464"/>
        <dbReference type="Rhea" id="RHEA-COMP:17353"/>
        <dbReference type="ChEBI" id="CHEBI:15377"/>
        <dbReference type="ChEBI" id="CHEBI:15378"/>
        <dbReference type="ChEBI" id="CHEBI:83064"/>
        <dbReference type="ChEBI" id="CHEBI:173113"/>
        <dbReference type="EC" id="3.1.4.58"/>
    </reaction>
</comment>
<evidence type="ECO:0000313" key="3">
    <source>
        <dbReference type="EMBL" id="OGC92190.1"/>
    </source>
</evidence>
<feature type="short sequence motif" description="HXTX 1" evidence="2">
    <location>
        <begin position="39"/>
        <end position="42"/>
    </location>
</feature>
<evidence type="ECO:0000256" key="2">
    <source>
        <dbReference type="HAMAP-Rule" id="MF_01940"/>
    </source>
</evidence>
<dbReference type="HAMAP" id="MF_01940">
    <property type="entry name" value="RNA_CPDase"/>
    <property type="match status" value="1"/>
</dbReference>
<dbReference type="PANTHER" id="PTHR35561">
    <property type="entry name" value="RNA 2',3'-CYCLIC PHOSPHODIESTERASE"/>
    <property type="match status" value="1"/>
</dbReference>
<feature type="short sequence motif" description="HXTX 2" evidence="2">
    <location>
        <begin position="125"/>
        <end position="128"/>
    </location>
</feature>
<dbReference type="InterPro" id="IPR009097">
    <property type="entry name" value="Cyclic_Pdiesterase"/>
</dbReference>
<feature type="active site" description="Proton acceptor" evidence="2">
    <location>
        <position position="125"/>
    </location>
</feature>
<keyword evidence="3" id="KW-0436">Ligase</keyword>
<dbReference type="InterPro" id="IPR004175">
    <property type="entry name" value="RNA_CPDase"/>
</dbReference>
<dbReference type="GO" id="GO:0004113">
    <property type="term" value="F:2',3'-cyclic-nucleotide 3'-phosphodiesterase activity"/>
    <property type="evidence" value="ECO:0007669"/>
    <property type="project" value="InterPro"/>
</dbReference>
<keyword evidence="1 2" id="KW-0378">Hydrolase</keyword>
<dbReference type="AlphaFoldDB" id="A0A1F4YDX3"/>
<dbReference type="GO" id="GO:0016874">
    <property type="term" value="F:ligase activity"/>
    <property type="evidence" value="ECO:0007669"/>
    <property type="project" value="UniProtKB-KW"/>
</dbReference>
<evidence type="ECO:0000313" key="4">
    <source>
        <dbReference type="Proteomes" id="UP000178176"/>
    </source>
</evidence>
<gene>
    <name evidence="3" type="ORF">A2876_02790</name>
</gene>
<accession>A0A1F4YDX3</accession>
<proteinExistence type="inferred from homology"/>
<organism evidence="3 4">
    <name type="scientific">Candidatus Amesbacteria bacterium RIFCSPHIGHO2_01_FULL_48_32b</name>
    <dbReference type="NCBI Taxonomy" id="1797253"/>
    <lineage>
        <taxon>Bacteria</taxon>
        <taxon>Candidatus Amesiibacteriota</taxon>
    </lineage>
</organism>
<dbReference type="NCBIfam" id="TIGR02258">
    <property type="entry name" value="2_5_ligase"/>
    <property type="match status" value="1"/>
</dbReference>
<reference evidence="3 4" key="1">
    <citation type="journal article" date="2016" name="Nat. Commun.">
        <title>Thousands of microbial genomes shed light on interconnected biogeochemical processes in an aquifer system.</title>
        <authorList>
            <person name="Anantharaman K."/>
            <person name="Brown C.T."/>
            <person name="Hug L.A."/>
            <person name="Sharon I."/>
            <person name="Castelle C.J."/>
            <person name="Probst A.J."/>
            <person name="Thomas B.C."/>
            <person name="Singh A."/>
            <person name="Wilkins M.J."/>
            <person name="Karaoz U."/>
            <person name="Brodie E.L."/>
            <person name="Williams K.H."/>
            <person name="Hubbard S.S."/>
            <person name="Banfield J.F."/>
        </authorList>
    </citation>
    <scope>NUCLEOTIDE SEQUENCE [LARGE SCALE GENOMIC DNA]</scope>
</reference>
<sequence>MKHRLFLAIDTLFSEIVSLQSNLNGLRLPVIWEKPEKLHLTLNFLGRTPDDQLSQITTLTSQVAKSFSPFTLQPYFLETLYHRHGSSLIYLGLTGDIEELKKLQNSLSQSLSRLSLPSQDRFLPHITIGKFKKDDPIQTKKFLSLVSDYDFTPLSPFTVDRLTLYESLLSRSGSHYQKLAGFALQKGL</sequence>
<comment type="function">
    <text evidence="2">Hydrolyzes RNA 2',3'-cyclic phosphodiester to an RNA 2'-phosphomonoester.</text>
</comment>
<dbReference type="PANTHER" id="PTHR35561:SF1">
    <property type="entry name" value="RNA 2',3'-CYCLIC PHOSPHODIESTERASE"/>
    <property type="match status" value="1"/>
</dbReference>
<dbReference type="GO" id="GO:0008664">
    <property type="term" value="F:RNA 2',3'-cyclic 3'-phosphodiesterase activity"/>
    <property type="evidence" value="ECO:0007669"/>
    <property type="project" value="UniProtKB-EC"/>
</dbReference>
<dbReference type="Gene3D" id="3.90.1140.10">
    <property type="entry name" value="Cyclic phosphodiesterase"/>
    <property type="match status" value="1"/>
</dbReference>
<comment type="similarity">
    <text evidence="2">Belongs to the 2H phosphoesterase superfamily. ThpR family.</text>
</comment>
<protein>
    <recommendedName>
        <fullName evidence="2">RNA 2',3'-cyclic phosphodiesterase</fullName>
        <shortName evidence="2">RNA 2',3'-CPDase</shortName>
        <ecNumber evidence="2">3.1.4.58</ecNumber>
    </recommendedName>
</protein>
<evidence type="ECO:0000256" key="1">
    <source>
        <dbReference type="ARBA" id="ARBA00022801"/>
    </source>
</evidence>
<dbReference type="EC" id="3.1.4.58" evidence="2"/>
<name>A0A1F4YDX3_9BACT</name>
<comment type="caution">
    <text evidence="3">The sequence shown here is derived from an EMBL/GenBank/DDBJ whole genome shotgun (WGS) entry which is preliminary data.</text>
</comment>
<feature type="active site" description="Proton donor" evidence="2">
    <location>
        <position position="39"/>
    </location>
</feature>
<dbReference type="SUPFAM" id="SSF55144">
    <property type="entry name" value="LigT-like"/>
    <property type="match status" value="1"/>
</dbReference>
<dbReference type="EMBL" id="MEXH01000021">
    <property type="protein sequence ID" value="OGC92190.1"/>
    <property type="molecule type" value="Genomic_DNA"/>
</dbReference>
<dbReference type="Proteomes" id="UP000178176">
    <property type="component" value="Unassembled WGS sequence"/>
</dbReference>